<dbReference type="SUPFAM" id="SSF51011">
    <property type="entry name" value="Glycosyl hydrolase domain"/>
    <property type="match status" value="1"/>
</dbReference>
<dbReference type="InterPro" id="IPR013780">
    <property type="entry name" value="Glyco_hydro_b"/>
</dbReference>
<dbReference type="InterPro" id="IPR017853">
    <property type="entry name" value="GH"/>
</dbReference>
<keyword evidence="2 6" id="KW-0326">Glycosidase</keyword>
<dbReference type="InterPro" id="IPR014756">
    <property type="entry name" value="Ig_E-set"/>
</dbReference>
<dbReference type="CDD" id="cd11338">
    <property type="entry name" value="AmyAc_CMD"/>
    <property type="match status" value="1"/>
</dbReference>
<evidence type="ECO:0000313" key="6">
    <source>
        <dbReference type="EMBL" id="OAN47454.1"/>
    </source>
</evidence>
<dbReference type="SMART" id="SM00642">
    <property type="entry name" value="Aamy"/>
    <property type="match status" value="1"/>
</dbReference>
<evidence type="ECO:0000256" key="3">
    <source>
        <dbReference type="PIRSR" id="PIRSR036918-50"/>
    </source>
</evidence>
<dbReference type="GO" id="GO:0004558">
    <property type="term" value="F:alpha-1,4-glucosidase activity"/>
    <property type="evidence" value="ECO:0007669"/>
    <property type="project" value="InterPro"/>
</dbReference>
<sequence length="614" mass="69711">MSELHWEASIHHDGSPAYLRFSGRLGDTAVIRLRLTADAPVSAVFVRTCPDGEQQITPMRDLGRNGVCRWWEGELPIRMLRTNYRFLLRAEDGTRWYSAGGVTRHYPTDANDFVVLANYHAPDWVRDAVFYQIFPDRFADGDPSNNVRDGEYLYRGKPVVARRWGELPNRETGQIEFFGGDLQGIAQRLDYLTDLGVSALYLNPIFRAPSNHKYDVEDYTTIDPHLGGEAGLLLLRQALDERAMRVVLDIVPNHCGITHSWFVAAQADPRAPTAEFFTFRRHPDDYESWLGVKTLPKLNYRSVRLREVMYAGPDAIMRRWLRPPYRIDGWRIDVANMLGRLGPDNLGHKIGRGIRRAVKAEQPNAYLLGEHFFDGTPHLQGEELDATMNYQGFTFPIWRWLGGFEFNPNRPEADPRPIATETVAAQWTAFRAAIPWQVATQQFNLLGSHDTPRLRTIVGDDLARVRVAMTLLFCYPGVPCIYYGDEIGLTGGGDPDCRRTMPWDEAEWDHDLRAFVRRLAHLRRSAPALRWGGFQQLYAQGETIAFQREAPEERLIVVARRSDDGLRALPVRHAGLADGVALRELFTGAETVVRSGMVDISSLPATGAQVWRVM</sequence>
<name>A0A178MHG6_9CHLR</name>
<dbReference type="NCBIfam" id="NF008051">
    <property type="entry name" value="PRK10785.1"/>
    <property type="match status" value="1"/>
</dbReference>
<dbReference type="SUPFAM" id="SSF51445">
    <property type="entry name" value="(Trans)glycosidases"/>
    <property type="match status" value="1"/>
</dbReference>
<dbReference type="GO" id="GO:0005737">
    <property type="term" value="C:cytoplasm"/>
    <property type="evidence" value="ECO:0007669"/>
    <property type="project" value="InterPro"/>
</dbReference>
<dbReference type="Gene3D" id="3.20.20.80">
    <property type="entry name" value="Glycosidases"/>
    <property type="match status" value="1"/>
</dbReference>
<dbReference type="CDD" id="cd02857">
    <property type="entry name" value="E_set_CDase_PDE_N"/>
    <property type="match status" value="1"/>
</dbReference>
<dbReference type="InterPro" id="IPR017069">
    <property type="entry name" value="MalZ"/>
</dbReference>
<dbReference type="EMBL" id="LWQS01000037">
    <property type="protein sequence ID" value="OAN47454.1"/>
    <property type="molecule type" value="Genomic_DNA"/>
</dbReference>
<dbReference type="RefSeq" id="WP_066783798.1">
    <property type="nucleotide sequence ID" value="NZ_LWQS01000037.1"/>
</dbReference>
<dbReference type="AlphaFoldDB" id="A0A178MHG6"/>
<dbReference type="Proteomes" id="UP000078287">
    <property type="component" value="Unassembled WGS sequence"/>
</dbReference>
<keyword evidence="7" id="KW-1185">Reference proteome</keyword>
<dbReference type="Gene3D" id="2.60.40.1180">
    <property type="entry name" value="Golgi alpha-mannosidase II"/>
    <property type="match status" value="1"/>
</dbReference>
<dbReference type="PANTHER" id="PTHR10357:SF210">
    <property type="entry name" value="MALTODEXTRIN GLUCOSIDASE"/>
    <property type="match status" value="1"/>
</dbReference>
<feature type="domain" description="Glycosyl hydrolase family 13 catalytic" evidence="5">
    <location>
        <begin position="132"/>
        <end position="523"/>
    </location>
</feature>
<protein>
    <submittedName>
        <fullName evidence="6">Alpha-glycosidase</fullName>
    </submittedName>
</protein>
<evidence type="ECO:0000313" key="7">
    <source>
        <dbReference type="Proteomes" id="UP000078287"/>
    </source>
</evidence>
<comment type="caution">
    <text evidence="6">The sequence shown here is derived from an EMBL/GenBank/DDBJ whole genome shotgun (WGS) entry which is preliminary data.</text>
</comment>
<dbReference type="OrthoDB" id="9805159at2"/>
<dbReference type="PIRSF" id="PIRSF036918">
    <property type="entry name" value="Maltodextrin_glucosidase"/>
    <property type="match status" value="1"/>
</dbReference>
<dbReference type="InterPro" id="IPR006047">
    <property type="entry name" value="GH13_cat_dom"/>
</dbReference>
<evidence type="ECO:0000259" key="5">
    <source>
        <dbReference type="SMART" id="SM00642"/>
    </source>
</evidence>
<dbReference type="Gene3D" id="2.60.40.10">
    <property type="entry name" value="Immunoglobulins"/>
    <property type="match status" value="1"/>
</dbReference>
<keyword evidence="1" id="KW-0378">Hydrolase</keyword>
<accession>A0A178MHG6</accession>
<dbReference type="SUPFAM" id="SSF81296">
    <property type="entry name" value="E set domains"/>
    <property type="match status" value="1"/>
</dbReference>
<proteinExistence type="predicted"/>
<reference evidence="6 7" key="1">
    <citation type="submission" date="2016-04" db="EMBL/GenBank/DDBJ databases">
        <title>Chloroflexus islandicus sp. nov., a thermophilic filamentous anoxygenic phototrophic bacterium from geyser Strokkur (Iceland).</title>
        <authorList>
            <person name="Gaisin V.A."/>
            <person name="Kalashnikov A.M."/>
            <person name="Sukhacheva M.V."/>
            <person name="Grouzdev D.S."/>
            <person name="Ivanov T.M."/>
            <person name="Kuznetsov B."/>
            <person name="Gorlenko V.M."/>
        </authorList>
    </citation>
    <scope>NUCLEOTIDE SEQUENCE [LARGE SCALE GENOMIC DNA]</scope>
    <source>
        <strain evidence="7">isl-2</strain>
    </source>
</reference>
<feature type="site" description="Transition state stabilizer" evidence="4">
    <location>
        <position position="450"/>
    </location>
</feature>
<dbReference type="STRING" id="1707952.A6A03_10270"/>
<gene>
    <name evidence="6" type="ORF">A6A03_10270</name>
</gene>
<evidence type="ECO:0000256" key="4">
    <source>
        <dbReference type="PIRSR" id="PIRSR036918-51"/>
    </source>
</evidence>
<dbReference type="InterPro" id="IPR004185">
    <property type="entry name" value="Glyco_hydro_13_lg-like_dom"/>
</dbReference>
<dbReference type="Pfam" id="PF00128">
    <property type="entry name" value="Alpha-amylase"/>
    <property type="match status" value="1"/>
</dbReference>
<organism evidence="6 7">
    <name type="scientific">Chloroflexus islandicus</name>
    <dbReference type="NCBI Taxonomy" id="1707952"/>
    <lineage>
        <taxon>Bacteria</taxon>
        <taxon>Bacillati</taxon>
        <taxon>Chloroflexota</taxon>
        <taxon>Chloroflexia</taxon>
        <taxon>Chloroflexales</taxon>
        <taxon>Chloroflexineae</taxon>
        <taxon>Chloroflexaceae</taxon>
        <taxon>Chloroflexus</taxon>
    </lineage>
</organism>
<evidence type="ECO:0000256" key="2">
    <source>
        <dbReference type="ARBA" id="ARBA00023295"/>
    </source>
</evidence>
<dbReference type="InterPro" id="IPR013783">
    <property type="entry name" value="Ig-like_fold"/>
</dbReference>
<dbReference type="GO" id="GO:0005975">
    <property type="term" value="P:carbohydrate metabolic process"/>
    <property type="evidence" value="ECO:0007669"/>
    <property type="project" value="InterPro"/>
</dbReference>
<feature type="active site" description="Nucleophile" evidence="3">
    <location>
        <position position="333"/>
    </location>
</feature>
<feature type="active site" description="Proton donor" evidence="3">
    <location>
        <position position="370"/>
    </location>
</feature>
<dbReference type="PANTHER" id="PTHR10357">
    <property type="entry name" value="ALPHA-AMYLASE FAMILY MEMBER"/>
    <property type="match status" value="1"/>
</dbReference>
<evidence type="ECO:0000256" key="1">
    <source>
        <dbReference type="ARBA" id="ARBA00022801"/>
    </source>
</evidence>